<evidence type="ECO:0000256" key="1">
    <source>
        <dbReference type="ARBA" id="ARBA00004123"/>
    </source>
</evidence>
<dbReference type="GO" id="GO:0008270">
    <property type="term" value="F:zinc ion binding"/>
    <property type="evidence" value="ECO:0007669"/>
    <property type="project" value="UniProtKB-KW"/>
</dbReference>
<feature type="region of interest" description="Disordered" evidence="20">
    <location>
        <begin position="1069"/>
        <end position="1182"/>
    </location>
</feature>
<evidence type="ECO:0000256" key="20">
    <source>
        <dbReference type="SAM" id="MobiDB-lite"/>
    </source>
</evidence>
<evidence type="ECO:0000256" key="6">
    <source>
        <dbReference type="ARBA" id="ARBA00022771"/>
    </source>
</evidence>
<keyword evidence="2" id="KW-0597">Phosphoprotein</keyword>
<evidence type="ECO:0000256" key="12">
    <source>
        <dbReference type="ARBA" id="ARBA00023235"/>
    </source>
</evidence>
<evidence type="ECO:0000256" key="3">
    <source>
        <dbReference type="ARBA" id="ARBA00022723"/>
    </source>
</evidence>
<dbReference type="InterPro" id="IPR000253">
    <property type="entry name" value="FHA_dom"/>
</dbReference>
<keyword evidence="3" id="KW-0479">Metal-binding</keyword>
<dbReference type="InterPro" id="IPR041677">
    <property type="entry name" value="DNA2/NAM7_AAA_11"/>
</dbReference>
<evidence type="ECO:0000256" key="19">
    <source>
        <dbReference type="PROSITE-ProRule" id="PRU01343"/>
    </source>
</evidence>
<dbReference type="GO" id="GO:0005634">
    <property type="term" value="C:nucleus"/>
    <property type="evidence" value="ECO:0007669"/>
    <property type="project" value="UniProtKB-SubCell"/>
</dbReference>
<evidence type="ECO:0000256" key="8">
    <source>
        <dbReference type="ARBA" id="ARBA00022806"/>
    </source>
</evidence>
<keyword evidence="7" id="KW-0378">Hydrolase</keyword>
<feature type="region of interest" description="Disordered" evidence="20">
    <location>
        <begin position="1410"/>
        <end position="1445"/>
    </location>
</feature>
<evidence type="ECO:0000256" key="9">
    <source>
        <dbReference type="ARBA" id="ARBA00022833"/>
    </source>
</evidence>
<dbReference type="InterPro" id="IPR047187">
    <property type="entry name" value="SF1_C_Upf1"/>
</dbReference>
<evidence type="ECO:0000256" key="16">
    <source>
        <dbReference type="ARBA" id="ARBA00066212"/>
    </source>
</evidence>
<dbReference type="InterPro" id="IPR052800">
    <property type="entry name" value="DNA_Repair_Helicase_ZGRF1"/>
</dbReference>
<proteinExistence type="predicted"/>
<feature type="region of interest" description="Disordered" evidence="20">
    <location>
        <begin position="111"/>
        <end position="130"/>
    </location>
</feature>
<evidence type="ECO:0000256" key="2">
    <source>
        <dbReference type="ARBA" id="ARBA00022553"/>
    </source>
</evidence>
<organism evidence="23 24">
    <name type="scientific">Pteropus alecto</name>
    <name type="common">Black flying fox</name>
    <dbReference type="NCBI Taxonomy" id="9402"/>
    <lineage>
        <taxon>Eukaryota</taxon>
        <taxon>Metazoa</taxon>
        <taxon>Chordata</taxon>
        <taxon>Craniata</taxon>
        <taxon>Vertebrata</taxon>
        <taxon>Euteleostomi</taxon>
        <taxon>Mammalia</taxon>
        <taxon>Eutheria</taxon>
        <taxon>Laurasiatheria</taxon>
        <taxon>Chiroptera</taxon>
        <taxon>Yinpterochiroptera</taxon>
        <taxon>Pteropodoidea</taxon>
        <taxon>Pteropodidae</taxon>
        <taxon>Pteropodinae</taxon>
        <taxon>Pteropus</taxon>
    </lineage>
</organism>
<reference evidence="24" key="1">
    <citation type="journal article" date="2013" name="Science">
        <title>Comparative analysis of bat genomes provides insight into the evolution of flight and immunity.</title>
        <authorList>
            <person name="Zhang G."/>
            <person name="Cowled C."/>
            <person name="Shi Z."/>
            <person name="Huang Z."/>
            <person name="Bishop-Lilly K.A."/>
            <person name="Fang X."/>
            <person name="Wynne J.W."/>
            <person name="Xiong Z."/>
            <person name="Baker M.L."/>
            <person name="Zhao W."/>
            <person name="Tachedjian M."/>
            <person name="Zhu Y."/>
            <person name="Zhou P."/>
            <person name="Jiang X."/>
            <person name="Ng J."/>
            <person name="Yang L."/>
            <person name="Wu L."/>
            <person name="Xiao J."/>
            <person name="Feng Y."/>
            <person name="Chen Y."/>
            <person name="Sun X."/>
            <person name="Zhang Y."/>
            <person name="Marsh G.A."/>
            <person name="Crameri G."/>
            <person name="Broder C.C."/>
            <person name="Frey K.G."/>
            <person name="Wang L.F."/>
            <person name="Wang J."/>
        </authorList>
    </citation>
    <scope>NUCLEOTIDE SEQUENCE [LARGE SCALE GENOMIC DNA]</scope>
</reference>
<evidence type="ECO:0000313" key="23">
    <source>
        <dbReference type="EMBL" id="ELK07588.1"/>
    </source>
</evidence>
<protein>
    <recommendedName>
        <fullName evidence="17">5'-3' DNA helicase ZGRF1</fullName>
        <ecNumber evidence="14">5.6.2.3</ecNumber>
    </recommendedName>
    <alternativeName>
        <fullName evidence="18">GRF-type zinc finger domain-containing protein 1</fullName>
    </alternativeName>
</protein>
<dbReference type="Pfam" id="PF13086">
    <property type="entry name" value="AAA_11"/>
    <property type="match status" value="1"/>
</dbReference>
<comment type="subunit">
    <text evidence="16">Interacts with DNA repair protein RAD51; the interaction promotes RAD51 strand exchange activity. Also interacts with DNA repair proteins EXO1 and BRCA1; the interactions are increased following DNA damage induction.</text>
</comment>
<feature type="compositionally biased region" description="Acidic residues" evidence="20">
    <location>
        <begin position="1435"/>
        <end position="1445"/>
    </location>
</feature>
<dbReference type="GO" id="GO:0005524">
    <property type="term" value="F:ATP binding"/>
    <property type="evidence" value="ECO:0007669"/>
    <property type="project" value="UniProtKB-KW"/>
</dbReference>
<feature type="region of interest" description="Disordered" evidence="20">
    <location>
        <begin position="256"/>
        <end position="302"/>
    </location>
</feature>
<keyword evidence="13" id="KW-0539">Nucleus</keyword>
<dbReference type="GO" id="GO:0006302">
    <property type="term" value="P:double-strand break repair"/>
    <property type="evidence" value="ECO:0007669"/>
    <property type="project" value="TreeGrafter"/>
</dbReference>
<dbReference type="FunFam" id="3.40.50.300:FF:001087">
    <property type="entry name" value="ZGRF1 isoform 9"/>
    <property type="match status" value="1"/>
</dbReference>
<dbReference type="GO" id="GO:0035861">
    <property type="term" value="C:site of double-strand break"/>
    <property type="evidence" value="ECO:0007669"/>
    <property type="project" value="TreeGrafter"/>
</dbReference>
<dbReference type="PANTHER" id="PTHR28535:SF1">
    <property type="entry name" value="PROTEIN ZGRF1"/>
    <property type="match status" value="1"/>
</dbReference>
<dbReference type="EMBL" id="KB030951">
    <property type="protein sequence ID" value="ELK07588.1"/>
    <property type="molecule type" value="Genomic_DNA"/>
</dbReference>
<evidence type="ECO:0000256" key="7">
    <source>
        <dbReference type="ARBA" id="ARBA00022801"/>
    </source>
</evidence>
<evidence type="ECO:0000256" key="18">
    <source>
        <dbReference type="ARBA" id="ARBA00083828"/>
    </source>
</evidence>
<sequence>MAAVSQARPKSPLNRNPQQCPAPVMPKENEAEPRESLSFLQVTSPEQMSTAGPVSPFSLDLGDEDCTQDFSVESLEARTSPVMKKFSFLENKDFQRLPLESSVRVPLVTLPPADGPPDLDPQSHVTGCDRPESSGSPVFNLCEDSVTLPFSLGPEGQREASSFKGCRAVTPGGDSLLRNMSAQSKWLKYQNTPQCNLPKRSRLDTEVTGGFFAESVSGGCFGDMGERQSDAVRGRSLDAVHVRMIRGMLRQQQQGVSHDWVSGGKAPSLNLKQTSRTEETQTEPGGPACREHAATGRSQEISDSELCFPSGQKVKSARLPRRQTCIPAVFQSPAHYKRLFASCLIEHLNILLFGLAQRLHEALAKVDISFYTSSKGEKLEDVENNVPSCHHRQPAKLVMVKKEGPNKGRLFYTCHAPKAAQCKFFKWLEEATPGHSTREASASRTVLSDVKSIGLYLRSQKIPFYEECQLLVRKGFDFQRKQYGKLKKFRTVNPEFYNEPKSKLYLKLSRKESSSTYSKDDLWVVSKTLDFELDTFIACSAFFGPSSTNEVELLPLKGYFPSSWPTNTVAHALLVCNASTELAALRNIEDFNPAALPLTRHLLAMCFTFLHRVFGAGKSYLLAVVVLFFVRLFEQSETPTSGNARPWKLLIASSTNVAVDRVLLGLLSLGFDKFVRVGSVRKIAKPVLPYSLHAGSGNASEQLKELHALMREDLTPLERLYVRRSIEQHKLGTNKTLLRQVCVVGVTCAACLFPCMNDLRFPVVVLDECSQVTEPASLLPITRFECEKLIVVGDPKQLPPTIQGSEAAHENGLEQTLFDRLCLMGHEPVLLRTQYRCHPAISAVANDLFYGGVLVNGVSEADRAPLLAWLPTLCFYSVRGLEQTEGDNSFHNVAEAAFTLKLIRAVLASGVPGSAVGVITLYRAQMCKLCHLLRDADSDSPEVKAVQVSTVDAFQGAEKEIIILSCVRTRQVGFIDSEKRMNVALTRGRRHLLIVGHLACLRGSRLWGRVIQHCAGREDGLQHASQCEPQLDLLLKDYFEKQAEEKQEEKSEKDKSRLQKGIASPARSFELVITGASREHRTRHQATRDEQRSRGTAESGHRRALGSPRRTVTPGTCPQVAPPPRSSSRPDAQSRCVLDGSPGPGVASAAASAERTQVTQTSTAAHAQDLRPLGPAGPAEALGQRSQALWPENMRTATARHRPAARGRGRAGTVAPTILLPWTRSALWGFRGAALPGTAPERLRAVTRLRQVRTCSMSSFEEADTEETVTCLQITVFYSGPLQSGPFQSIKLGMREKLPSSEVVKFGRNSNICHYTFQDKQVSRVQFSLQLFKMFNSSVLSFEIKNMSKKTSLIVGNKELGYLNKTDLPARCMVRFGDYQLLMEKEDGESLEWFETQFILSPRSLVQENNWPPQRPIPESGHYLPYSTQNMSPTEIDENESWIEG</sequence>
<feature type="region of interest" description="Disordered" evidence="20">
    <location>
        <begin position="1"/>
        <end position="62"/>
    </location>
</feature>
<feature type="compositionally biased region" description="Basic and acidic residues" evidence="20">
    <location>
        <begin position="1086"/>
        <end position="1101"/>
    </location>
</feature>
<feature type="domain" description="GRF-type" evidence="22">
    <location>
        <begin position="389"/>
        <end position="431"/>
    </location>
</feature>
<evidence type="ECO:0000256" key="14">
    <source>
        <dbReference type="ARBA" id="ARBA00044969"/>
    </source>
</evidence>
<evidence type="ECO:0000256" key="17">
    <source>
        <dbReference type="ARBA" id="ARBA00072540"/>
    </source>
</evidence>
<evidence type="ECO:0000256" key="11">
    <source>
        <dbReference type="ARBA" id="ARBA00023204"/>
    </source>
</evidence>
<dbReference type="InterPro" id="IPR027417">
    <property type="entry name" value="P-loop_NTPase"/>
</dbReference>
<keyword evidence="11" id="KW-0234">DNA repair</keyword>
<feature type="compositionally biased region" description="Low complexity" evidence="20">
    <location>
        <begin position="1140"/>
        <end position="1153"/>
    </location>
</feature>
<dbReference type="Pfam" id="PF00498">
    <property type="entry name" value="FHA"/>
    <property type="match status" value="1"/>
</dbReference>
<dbReference type="Pfam" id="PF13087">
    <property type="entry name" value="AAA_12"/>
    <property type="match status" value="1"/>
</dbReference>
<evidence type="ECO:0000256" key="15">
    <source>
        <dbReference type="ARBA" id="ARBA00048954"/>
    </source>
</evidence>
<evidence type="ECO:0000256" key="13">
    <source>
        <dbReference type="ARBA" id="ARBA00023242"/>
    </source>
</evidence>
<feature type="compositionally biased region" description="Polar residues" evidence="20">
    <location>
        <begin position="38"/>
        <end position="52"/>
    </location>
</feature>
<dbReference type="EC" id="5.6.2.3" evidence="14"/>
<dbReference type="Proteomes" id="UP000010552">
    <property type="component" value="Unassembled WGS sequence"/>
</dbReference>
<evidence type="ECO:0000259" key="22">
    <source>
        <dbReference type="PROSITE" id="PS51999"/>
    </source>
</evidence>
<dbReference type="PROSITE" id="PS51999">
    <property type="entry name" value="ZF_GRF"/>
    <property type="match status" value="1"/>
</dbReference>
<dbReference type="SUPFAM" id="SSF52540">
    <property type="entry name" value="P-loop containing nucleoside triphosphate hydrolases"/>
    <property type="match status" value="1"/>
</dbReference>
<keyword evidence="9" id="KW-0862">Zinc</keyword>
<dbReference type="CDD" id="cd18808">
    <property type="entry name" value="SF1_C_Upf1"/>
    <property type="match status" value="1"/>
</dbReference>
<dbReference type="GO" id="GO:0016787">
    <property type="term" value="F:hydrolase activity"/>
    <property type="evidence" value="ECO:0007669"/>
    <property type="project" value="UniProtKB-KW"/>
</dbReference>
<accession>L5KAQ9</accession>
<dbReference type="Gene3D" id="3.40.50.300">
    <property type="entry name" value="P-loop containing nucleotide triphosphate hydrolases"/>
    <property type="match status" value="2"/>
</dbReference>
<evidence type="ECO:0000256" key="4">
    <source>
        <dbReference type="ARBA" id="ARBA00022741"/>
    </source>
</evidence>
<evidence type="ECO:0000259" key="21">
    <source>
        <dbReference type="PROSITE" id="PS50006"/>
    </source>
</evidence>
<keyword evidence="8" id="KW-0347">Helicase</keyword>
<comment type="catalytic activity">
    <reaction evidence="15">
        <text>ATP + H2O = ADP + phosphate + H(+)</text>
        <dbReference type="Rhea" id="RHEA:13065"/>
        <dbReference type="ChEBI" id="CHEBI:15377"/>
        <dbReference type="ChEBI" id="CHEBI:15378"/>
        <dbReference type="ChEBI" id="CHEBI:30616"/>
        <dbReference type="ChEBI" id="CHEBI:43474"/>
        <dbReference type="ChEBI" id="CHEBI:456216"/>
        <dbReference type="EC" id="5.6.2.3"/>
    </reaction>
</comment>
<dbReference type="STRING" id="9402.L5KAQ9"/>
<keyword evidence="24" id="KW-1185">Reference proteome</keyword>
<dbReference type="GO" id="GO:0043139">
    <property type="term" value="F:5'-3' DNA helicase activity"/>
    <property type="evidence" value="ECO:0007669"/>
    <property type="project" value="UniProtKB-EC"/>
</dbReference>
<dbReference type="Pfam" id="PF06839">
    <property type="entry name" value="Zn_ribbon_GRF"/>
    <property type="match status" value="1"/>
</dbReference>
<comment type="subcellular location">
    <subcellularLocation>
        <location evidence="1">Nucleus</location>
    </subcellularLocation>
</comment>
<dbReference type="PANTHER" id="PTHR28535">
    <property type="entry name" value="ZINC FINGER GRF-TYPE CONTAINING 1"/>
    <property type="match status" value="1"/>
</dbReference>
<feature type="compositionally biased region" description="Polar residues" evidence="20">
    <location>
        <begin position="1154"/>
        <end position="1165"/>
    </location>
</feature>
<dbReference type="InterPro" id="IPR010666">
    <property type="entry name" value="Znf_GRF"/>
</dbReference>
<evidence type="ECO:0000256" key="10">
    <source>
        <dbReference type="ARBA" id="ARBA00022840"/>
    </source>
</evidence>
<keyword evidence="12" id="KW-0413">Isomerase</keyword>
<keyword evidence="5" id="KW-0227">DNA damage</keyword>
<keyword evidence="6 19" id="KW-0863">Zinc-finger</keyword>
<dbReference type="InterPro" id="IPR041679">
    <property type="entry name" value="DNA2/NAM7-like_C"/>
</dbReference>
<feature type="domain" description="FHA" evidence="21">
    <location>
        <begin position="1304"/>
        <end position="1359"/>
    </location>
</feature>
<evidence type="ECO:0000256" key="5">
    <source>
        <dbReference type="ARBA" id="ARBA00022763"/>
    </source>
</evidence>
<dbReference type="PROSITE" id="PS50006">
    <property type="entry name" value="FHA_DOMAIN"/>
    <property type="match status" value="1"/>
</dbReference>
<name>L5KAQ9_PTEAL</name>
<evidence type="ECO:0000313" key="24">
    <source>
        <dbReference type="Proteomes" id="UP000010552"/>
    </source>
</evidence>
<keyword evidence="10" id="KW-0067">ATP-binding</keyword>
<gene>
    <name evidence="23" type="ORF">PAL_GLEAN10013843</name>
</gene>
<dbReference type="CDD" id="cd22714">
    <property type="entry name" value="FHA_TIFA"/>
    <property type="match status" value="1"/>
</dbReference>
<dbReference type="InParanoid" id="L5KAQ9"/>
<keyword evidence="4" id="KW-0547">Nucleotide-binding</keyword>